<dbReference type="InterPro" id="IPR001789">
    <property type="entry name" value="Sig_transdc_resp-reg_receiver"/>
</dbReference>
<dbReference type="InterPro" id="IPR003661">
    <property type="entry name" value="HisK_dim/P_dom"/>
</dbReference>
<dbReference type="EMBL" id="CP012801">
    <property type="protein sequence ID" value="ALJ60890.1"/>
    <property type="molecule type" value="Genomic_DNA"/>
</dbReference>
<gene>
    <name evidence="12" type="primary">todS_21</name>
    <name evidence="12" type="ORF">BcellWH2_03667</name>
</gene>
<evidence type="ECO:0000256" key="8">
    <source>
        <dbReference type="SAM" id="Phobius"/>
    </source>
</evidence>
<dbReference type="CDD" id="cd17574">
    <property type="entry name" value="REC_OmpR"/>
    <property type="match status" value="1"/>
</dbReference>
<evidence type="ECO:0000256" key="2">
    <source>
        <dbReference type="ARBA" id="ARBA00012438"/>
    </source>
</evidence>
<dbReference type="SMART" id="SM00387">
    <property type="entry name" value="HATPase_c"/>
    <property type="match status" value="1"/>
</dbReference>
<feature type="domain" description="Response regulatory" evidence="11">
    <location>
        <begin position="1091"/>
        <end position="1206"/>
    </location>
</feature>
<dbReference type="SUPFAM" id="SSF52172">
    <property type="entry name" value="CheY-like"/>
    <property type="match status" value="1"/>
</dbReference>
<dbReference type="PROSITE" id="PS50110">
    <property type="entry name" value="RESPONSE_REGULATORY"/>
    <property type="match status" value="1"/>
</dbReference>
<dbReference type="InterPro" id="IPR005467">
    <property type="entry name" value="His_kinase_dom"/>
</dbReference>
<dbReference type="GO" id="GO:0003700">
    <property type="term" value="F:DNA-binding transcription factor activity"/>
    <property type="evidence" value="ECO:0007669"/>
    <property type="project" value="InterPro"/>
</dbReference>
<dbReference type="PRINTS" id="PR00344">
    <property type="entry name" value="BCTRLSENSOR"/>
</dbReference>
<dbReference type="Pfam" id="PF12833">
    <property type="entry name" value="HTH_18"/>
    <property type="match status" value="1"/>
</dbReference>
<feature type="domain" description="HTH araC/xylS-type" evidence="9">
    <location>
        <begin position="1238"/>
        <end position="1338"/>
    </location>
</feature>
<dbReference type="Gene3D" id="1.10.287.130">
    <property type="match status" value="1"/>
</dbReference>
<feature type="transmembrane region" description="Helical" evidence="8">
    <location>
        <begin position="7"/>
        <end position="27"/>
    </location>
</feature>
<dbReference type="SUPFAM" id="SSF46689">
    <property type="entry name" value="Homeodomain-like"/>
    <property type="match status" value="1"/>
</dbReference>
<keyword evidence="12" id="KW-0808">Transferase</keyword>
<dbReference type="InterPro" id="IPR004358">
    <property type="entry name" value="Sig_transdc_His_kin-like_C"/>
</dbReference>
<dbReference type="Pfam" id="PF02518">
    <property type="entry name" value="HATPase_c"/>
    <property type="match status" value="1"/>
</dbReference>
<evidence type="ECO:0000256" key="6">
    <source>
        <dbReference type="ARBA" id="ARBA00023163"/>
    </source>
</evidence>
<name>A0A0P0GLX1_9BACE</name>
<evidence type="ECO:0000259" key="9">
    <source>
        <dbReference type="PROSITE" id="PS01124"/>
    </source>
</evidence>
<dbReference type="InterPro" id="IPR011006">
    <property type="entry name" value="CheY-like_superfamily"/>
</dbReference>
<keyword evidence="8" id="KW-0812">Transmembrane</keyword>
<evidence type="ECO:0000313" key="12">
    <source>
        <dbReference type="EMBL" id="ALJ60890.1"/>
    </source>
</evidence>
<keyword evidence="6" id="KW-0804">Transcription</keyword>
<evidence type="ECO:0000256" key="1">
    <source>
        <dbReference type="ARBA" id="ARBA00000085"/>
    </source>
</evidence>
<dbReference type="Pfam" id="PF00512">
    <property type="entry name" value="HisKA"/>
    <property type="match status" value="1"/>
</dbReference>
<keyword evidence="8" id="KW-1133">Transmembrane helix</keyword>
<dbReference type="SMART" id="SM00342">
    <property type="entry name" value="HTH_ARAC"/>
    <property type="match status" value="1"/>
</dbReference>
<dbReference type="InterPro" id="IPR036097">
    <property type="entry name" value="HisK_dim/P_sf"/>
</dbReference>
<feature type="modified residue" description="4-aspartylphosphate" evidence="7">
    <location>
        <position position="1139"/>
    </location>
</feature>
<dbReference type="SMART" id="SM00388">
    <property type="entry name" value="HisKA"/>
    <property type="match status" value="1"/>
</dbReference>
<dbReference type="InterPro" id="IPR011123">
    <property type="entry name" value="Y_Y_Y"/>
</dbReference>
<feature type="transmembrane region" description="Helical" evidence="8">
    <location>
        <begin position="781"/>
        <end position="799"/>
    </location>
</feature>
<dbReference type="GO" id="GO:0043565">
    <property type="term" value="F:sequence-specific DNA binding"/>
    <property type="evidence" value="ECO:0007669"/>
    <property type="project" value="InterPro"/>
</dbReference>
<dbReference type="InterPro" id="IPR009057">
    <property type="entry name" value="Homeodomain-like_sf"/>
</dbReference>
<dbReference type="Pfam" id="PF00072">
    <property type="entry name" value="Response_reg"/>
    <property type="match status" value="1"/>
</dbReference>
<dbReference type="RefSeq" id="WP_081679827.1">
    <property type="nucleotide sequence ID" value="NZ_CP012801.1"/>
</dbReference>
<dbReference type="PATRIC" id="fig|246787.4.peg.3786"/>
<dbReference type="PROSITE" id="PS00041">
    <property type="entry name" value="HTH_ARAC_FAMILY_1"/>
    <property type="match status" value="1"/>
</dbReference>
<proteinExistence type="predicted"/>
<dbReference type="EC" id="2.7.13.3" evidence="2"/>
<dbReference type="InterPro" id="IPR018060">
    <property type="entry name" value="HTH_AraC"/>
</dbReference>
<dbReference type="PANTHER" id="PTHR43547">
    <property type="entry name" value="TWO-COMPONENT HISTIDINE KINASE"/>
    <property type="match status" value="1"/>
</dbReference>
<evidence type="ECO:0000259" key="10">
    <source>
        <dbReference type="PROSITE" id="PS50109"/>
    </source>
</evidence>
<dbReference type="Gene3D" id="3.30.565.10">
    <property type="entry name" value="Histidine kinase-like ATPase, C-terminal domain"/>
    <property type="match status" value="1"/>
</dbReference>
<evidence type="ECO:0000256" key="7">
    <source>
        <dbReference type="PROSITE-ProRule" id="PRU00169"/>
    </source>
</evidence>
<keyword evidence="4" id="KW-0805">Transcription regulation</keyword>
<dbReference type="InterPro" id="IPR013783">
    <property type="entry name" value="Ig-like_fold"/>
</dbReference>
<evidence type="ECO:0000313" key="13">
    <source>
        <dbReference type="Proteomes" id="UP000061809"/>
    </source>
</evidence>
<dbReference type="PROSITE" id="PS50109">
    <property type="entry name" value="HIS_KIN"/>
    <property type="match status" value="1"/>
</dbReference>
<dbReference type="SUPFAM" id="SSF55874">
    <property type="entry name" value="ATPase domain of HSP90 chaperone/DNA topoisomerase II/histidine kinase"/>
    <property type="match status" value="1"/>
</dbReference>
<protein>
    <recommendedName>
        <fullName evidence="2">histidine kinase</fullName>
        <ecNumber evidence="2">2.7.13.3</ecNumber>
    </recommendedName>
</protein>
<accession>A0A0P0GLX1</accession>
<dbReference type="PROSITE" id="PS01124">
    <property type="entry name" value="HTH_ARAC_FAMILY_2"/>
    <property type="match status" value="1"/>
</dbReference>
<dbReference type="SUPFAM" id="SSF63829">
    <property type="entry name" value="Calcium-dependent phosphotriesterase"/>
    <property type="match status" value="2"/>
</dbReference>
<dbReference type="Pfam" id="PF07494">
    <property type="entry name" value="Reg_prop"/>
    <property type="match status" value="1"/>
</dbReference>
<dbReference type="Proteomes" id="UP000061809">
    <property type="component" value="Chromosome"/>
</dbReference>
<dbReference type="Gene3D" id="1.10.10.60">
    <property type="entry name" value="Homeodomain-like"/>
    <property type="match status" value="1"/>
</dbReference>
<feature type="domain" description="Histidine kinase" evidence="10">
    <location>
        <begin position="835"/>
        <end position="1049"/>
    </location>
</feature>
<evidence type="ECO:0000256" key="3">
    <source>
        <dbReference type="ARBA" id="ARBA00022553"/>
    </source>
</evidence>
<dbReference type="SMART" id="SM00448">
    <property type="entry name" value="REC"/>
    <property type="match status" value="1"/>
</dbReference>
<keyword evidence="5" id="KW-0238">DNA-binding</keyword>
<dbReference type="Gene3D" id="3.40.50.2300">
    <property type="match status" value="1"/>
</dbReference>
<dbReference type="Gene3D" id="2.130.10.10">
    <property type="entry name" value="YVTN repeat-like/Quinoprotein amine dehydrogenase"/>
    <property type="match status" value="2"/>
</dbReference>
<keyword evidence="3 7" id="KW-0597">Phosphoprotein</keyword>
<keyword evidence="8" id="KW-0472">Membrane</keyword>
<dbReference type="InterPro" id="IPR036890">
    <property type="entry name" value="HATPase_C_sf"/>
</dbReference>
<dbReference type="GO" id="GO:0000155">
    <property type="term" value="F:phosphorelay sensor kinase activity"/>
    <property type="evidence" value="ECO:0007669"/>
    <property type="project" value="InterPro"/>
</dbReference>
<keyword evidence="12" id="KW-0418">Kinase</keyword>
<evidence type="ECO:0000259" key="11">
    <source>
        <dbReference type="PROSITE" id="PS50110"/>
    </source>
</evidence>
<dbReference type="PANTHER" id="PTHR43547:SF2">
    <property type="entry name" value="HYBRID SIGNAL TRANSDUCTION HISTIDINE KINASE C"/>
    <property type="match status" value="1"/>
</dbReference>
<reference evidence="12 13" key="1">
    <citation type="journal article" date="2015" name="Science">
        <title>Genetic determinants of in vivo fitness and diet responsiveness in multiple human gut Bacteroides.</title>
        <authorList>
            <person name="Wu M."/>
            <person name="McNulty N.P."/>
            <person name="Rodionov D.A."/>
            <person name="Khoroshkin M.S."/>
            <person name="Griffin N.W."/>
            <person name="Cheng J."/>
            <person name="Latreille P."/>
            <person name="Kerstetter R.A."/>
            <person name="Terrapon N."/>
            <person name="Henrissat B."/>
            <person name="Osterman A.L."/>
            <person name="Gordon J.I."/>
        </authorList>
    </citation>
    <scope>NUCLEOTIDE SEQUENCE [LARGE SCALE GENOMIC DNA]</scope>
    <source>
        <strain evidence="12 13">WH2</strain>
    </source>
</reference>
<dbReference type="SUPFAM" id="SSF47384">
    <property type="entry name" value="Homodimeric domain of signal transducing histidine kinase"/>
    <property type="match status" value="1"/>
</dbReference>
<evidence type="ECO:0000256" key="4">
    <source>
        <dbReference type="ARBA" id="ARBA00023015"/>
    </source>
</evidence>
<dbReference type="InterPro" id="IPR003594">
    <property type="entry name" value="HATPase_dom"/>
</dbReference>
<dbReference type="Pfam" id="PF07495">
    <property type="entry name" value="Y_Y_Y"/>
    <property type="match status" value="1"/>
</dbReference>
<dbReference type="InterPro" id="IPR011110">
    <property type="entry name" value="Reg_prop"/>
</dbReference>
<dbReference type="InterPro" id="IPR018062">
    <property type="entry name" value="HTH_AraC-typ_CS"/>
</dbReference>
<organism evidence="12 13">
    <name type="scientific">Bacteroides cellulosilyticus</name>
    <dbReference type="NCBI Taxonomy" id="246787"/>
    <lineage>
        <taxon>Bacteria</taxon>
        <taxon>Pseudomonadati</taxon>
        <taxon>Bacteroidota</taxon>
        <taxon>Bacteroidia</taxon>
        <taxon>Bacteroidales</taxon>
        <taxon>Bacteroidaceae</taxon>
        <taxon>Bacteroides</taxon>
    </lineage>
</organism>
<sequence length="1341" mass="153692">MLRKAPFFSYVVRMVTFFGFLGLSLYMNARNIQIKDIPHIDKLSTNVINTIFQDSEGYIWYGTAEGLCRDDGYNIHTFRSDFKDPDMMPSNVITCLGEDSITHNIWIGTDKGLYILNKQTYTIASADIAELKDINIEGIIVTSDHSIWINVYRRTFRLSPEGEILKIYSLQCSTGPGEEYVLYEDRKHQLLLSISGKGLHKWNKQKDEFELFFPYTDRISDLIQDREKDYYWLASWQQGIIRLDPLNSVKELQYVPQPLPMNSAGQIAKTALHLVQDDVNNYIWTISWSDLFAYQVTTGGLLKQVDTSTFLPQYNKALKRIIKDRDGNLWVTSLDNHNFIIYFDEDNLHEYNIAPLEKQIKWTPIFENLCKDEKGIFWVFQRRLGLCIYQPEKDKIECYTSSKAVSDSPFLVLSYLLKSKKQGLVWIVPQSSCELYGLSQNNMEIEIERRVNLFSVSKTYDVINYLFEDNDGNLWIAAGNHLFIYQIESEKLELASDNIGVIKGLAQTEDGIIWGIVKNKGLIRIDRERHMTEYSAPHSFLCVAADHNKLWLGTDKGGIMLFDSETGSFEDYNTACGVNGDKISNIIVDRFHHVWITTSREVKEFNPKNGAYRSFYASSKNIGFNRFLPQSVFEDADGQLYFGGIPGILSISPSQRLDNISQPKDILITDIRIMGRSILLDNKRPGKSLKVVDIYPEEQNIEIQFSSLDYQNSSRIRYAYRLSGIDKEWIYLSAGKNSAFYNKLSKGKYVFQVKATDGNGLWSDHVVEISLNRLPAWYESWYAYTVYVLCILAITYYFYRMVRNRIRMRQAIAMGKIERQKIEEINHAKLQFFTNITHELLTPLSIISASVDELKEEIPSSSRLLQVMENNTSRLIRLIQQILEFRKVENGKLKLKVSCGNISLFLKNSVLAFAPLVKKKKLSISLEATEECSGYFDVDKLDKIIYNLLSNAAKYTPEGGAITLCQSYDEETGLLKITVNNPGECIPEEKLAHLFERFYEGEYRKFHTIGTGIGLSLTKDLVALHHGTIYAFSNKEEGNTFVVQIPVRREAFKEEEIDESMEYAAYNVLPVGEVEEAVATDMAEREPGSSSVLLVEDNEDLLSSMVRLLQGRYHILQARNGVEALAVLEKEEVNLIVSDIMMPEMDGIELCRRIKEKFETCHIPVILLTAKITDEDQVMGYESGADGYICKPLRLSVLLAKIDNLLKKSNRMGIDFRKQLVFEAKELNFTSMDEAFIQKAVDCVNAHLDDCNFEHAQFLAEMGMARTTLADKLKLLTGLTPSGFINNVRLQAACRLIDEKKKIRISDLAYAVGFNDPKYFSLCFRKKFGLSPTEYMMKYEN</sequence>
<dbReference type="CDD" id="cd00082">
    <property type="entry name" value="HisKA"/>
    <property type="match status" value="1"/>
</dbReference>
<dbReference type="Gene3D" id="2.60.40.10">
    <property type="entry name" value="Immunoglobulins"/>
    <property type="match status" value="1"/>
</dbReference>
<comment type="catalytic activity">
    <reaction evidence="1">
        <text>ATP + protein L-histidine = ADP + protein N-phospho-L-histidine.</text>
        <dbReference type="EC" id="2.7.13.3"/>
    </reaction>
</comment>
<evidence type="ECO:0000256" key="5">
    <source>
        <dbReference type="ARBA" id="ARBA00023125"/>
    </source>
</evidence>
<dbReference type="InterPro" id="IPR015943">
    <property type="entry name" value="WD40/YVTN_repeat-like_dom_sf"/>
</dbReference>
<dbReference type="KEGG" id="bcel:BcellWH2_03667"/>